<gene>
    <name evidence="3" type="ordered locus">Ferp_0189</name>
</gene>
<dbReference type="KEGG" id="fpl:Ferp_0189"/>
<protein>
    <recommendedName>
        <fullName evidence="1">Phosphoesterase</fullName>
        <ecNumber evidence="1">3.1.4.-</ecNumber>
    </recommendedName>
</protein>
<dbReference type="GO" id="GO:0046872">
    <property type="term" value="F:metal ion binding"/>
    <property type="evidence" value="ECO:0007669"/>
    <property type="project" value="UniProtKB-KW"/>
</dbReference>
<dbReference type="NCBIfam" id="TIGR00040">
    <property type="entry name" value="yfcE"/>
    <property type="match status" value="1"/>
</dbReference>
<dbReference type="PANTHER" id="PTHR43165">
    <property type="entry name" value="METALLOPHOSPHOESTERASE"/>
    <property type="match status" value="1"/>
</dbReference>
<dbReference type="OrthoDB" id="9959at2157"/>
<sequence length="153" mass="17358">MRILLISDSHDNVAAIRDLQEEVKKEKFDFVVHAGDVISPFSLRSFEFEKMHIAFGNNDGDREKLLQIALERGWKIGDVVEFPSGVVYHGTSEEIIRALSKRYELVVVGHTHKAEKRKENKATVVNPGEICGYLSGKRSYAIFEDGDVSFLEF</sequence>
<dbReference type="eggNOG" id="arCOG01141">
    <property type="taxonomic scope" value="Archaea"/>
</dbReference>
<accession>D3S1R8</accession>
<dbReference type="InterPro" id="IPR000979">
    <property type="entry name" value="Phosphodiesterase_MJ0936/Vps29"/>
</dbReference>
<dbReference type="Proteomes" id="UP000002613">
    <property type="component" value="Chromosome"/>
</dbReference>
<dbReference type="PANTHER" id="PTHR43165:SF1">
    <property type="entry name" value="PHOSPHODIESTERASE MJ0936"/>
    <property type="match status" value="1"/>
</dbReference>
<keyword evidence="1" id="KW-0479">Metal-binding</keyword>
<reference evidence="4" key="1">
    <citation type="submission" date="2010-02" db="EMBL/GenBank/DDBJ databases">
        <title>Complete sequence of Ferroglobus placidus DSM 10642.</title>
        <authorList>
            <consortium name="US DOE Joint Genome Institute"/>
            <person name="Lucas S."/>
            <person name="Copeland A."/>
            <person name="Lapidus A."/>
            <person name="Cheng J.-F."/>
            <person name="Bruce D."/>
            <person name="Goodwin L."/>
            <person name="Pitluck S."/>
            <person name="Saunders E."/>
            <person name="Brettin T."/>
            <person name="Detter J.C."/>
            <person name="Han C."/>
            <person name="Tapia R."/>
            <person name="Larimer F."/>
            <person name="Land M."/>
            <person name="Hauser L."/>
            <person name="Kyrpides N."/>
            <person name="Ivanova N."/>
            <person name="Holmes D."/>
            <person name="Lovley D."/>
            <person name="Kyrpides N."/>
            <person name="Anderson I.J."/>
            <person name="Woyke T."/>
        </authorList>
    </citation>
    <scope>NUCLEOTIDE SEQUENCE [LARGE SCALE GENOMIC DNA]</scope>
    <source>
        <strain evidence="4">DSM 10642 / AEDII12DO</strain>
    </source>
</reference>
<evidence type="ECO:0000256" key="1">
    <source>
        <dbReference type="RuleBase" id="RU362039"/>
    </source>
</evidence>
<dbReference type="InterPro" id="IPR024654">
    <property type="entry name" value="Calcineurin-like_PHP_lpxH"/>
</dbReference>
<dbReference type="Gene3D" id="3.60.21.10">
    <property type="match status" value="1"/>
</dbReference>
<dbReference type="GeneID" id="8777683"/>
<dbReference type="STRING" id="589924.Ferp_0189"/>
<keyword evidence="4" id="KW-1185">Reference proteome</keyword>
<organism evidence="3 4">
    <name type="scientific">Ferroglobus placidus (strain DSM 10642 / AEDII12DO)</name>
    <dbReference type="NCBI Taxonomy" id="589924"/>
    <lineage>
        <taxon>Archaea</taxon>
        <taxon>Methanobacteriati</taxon>
        <taxon>Methanobacteriota</taxon>
        <taxon>Archaeoglobi</taxon>
        <taxon>Archaeoglobales</taxon>
        <taxon>Archaeoglobaceae</taxon>
        <taxon>Ferroglobus</taxon>
    </lineage>
</organism>
<comment type="cofactor">
    <cofactor evidence="1">
        <name>a divalent metal cation</name>
        <dbReference type="ChEBI" id="CHEBI:60240"/>
    </cofactor>
</comment>
<dbReference type="RefSeq" id="WP_012964722.1">
    <property type="nucleotide sequence ID" value="NC_013849.1"/>
</dbReference>
<dbReference type="CDD" id="cd00841">
    <property type="entry name" value="MPP_YfcE"/>
    <property type="match status" value="1"/>
</dbReference>
<dbReference type="PaxDb" id="589924-Ferp_0189"/>
<reference evidence="3 4" key="2">
    <citation type="journal article" date="2011" name="Stand. Genomic Sci.">
        <title>Complete genome sequence of Ferroglobus placidus AEDII12DO.</title>
        <authorList>
            <person name="Anderson I."/>
            <person name="Risso C."/>
            <person name="Holmes D."/>
            <person name="Lucas S."/>
            <person name="Copeland A."/>
            <person name="Lapidus A."/>
            <person name="Cheng J.F."/>
            <person name="Bruce D."/>
            <person name="Goodwin L."/>
            <person name="Pitluck S."/>
            <person name="Saunders E."/>
            <person name="Brettin T."/>
            <person name="Detter J.C."/>
            <person name="Han C."/>
            <person name="Tapia R."/>
            <person name="Larimer F."/>
            <person name="Land M."/>
            <person name="Hauser L."/>
            <person name="Woyke T."/>
            <person name="Lovley D."/>
            <person name="Kyrpides N."/>
            <person name="Ivanova N."/>
        </authorList>
    </citation>
    <scope>NUCLEOTIDE SEQUENCE [LARGE SCALE GENOMIC DNA]</scope>
    <source>
        <strain evidence="4">DSM 10642 / AEDII12DO</strain>
    </source>
</reference>
<evidence type="ECO:0000313" key="3">
    <source>
        <dbReference type="EMBL" id="ADC64375.1"/>
    </source>
</evidence>
<dbReference type="GO" id="GO:0016787">
    <property type="term" value="F:hydrolase activity"/>
    <property type="evidence" value="ECO:0007669"/>
    <property type="project" value="UniProtKB-UniRule"/>
</dbReference>
<dbReference type="AlphaFoldDB" id="D3S1R8"/>
<dbReference type="InterPro" id="IPR041802">
    <property type="entry name" value="MPP_YfcE"/>
</dbReference>
<feature type="domain" description="Calcineurin-like phosphoesterase" evidence="2">
    <location>
        <begin position="1"/>
        <end position="144"/>
    </location>
</feature>
<name>D3S1R8_FERPA</name>
<dbReference type="InterPro" id="IPR029052">
    <property type="entry name" value="Metallo-depent_PP-like"/>
</dbReference>
<dbReference type="SUPFAM" id="SSF56300">
    <property type="entry name" value="Metallo-dependent phosphatases"/>
    <property type="match status" value="1"/>
</dbReference>
<dbReference type="EC" id="3.1.4.-" evidence="1"/>
<dbReference type="EMBL" id="CP001899">
    <property type="protein sequence ID" value="ADC64375.1"/>
    <property type="molecule type" value="Genomic_DNA"/>
</dbReference>
<proteinExistence type="inferred from homology"/>
<dbReference type="HOGENOM" id="CLU_063749_4_0_2"/>
<dbReference type="InterPro" id="IPR053193">
    <property type="entry name" value="MetalloPDE_YfcE-like"/>
</dbReference>
<dbReference type="Pfam" id="PF12850">
    <property type="entry name" value="Metallophos_2"/>
    <property type="match status" value="1"/>
</dbReference>
<evidence type="ECO:0000313" key="4">
    <source>
        <dbReference type="Proteomes" id="UP000002613"/>
    </source>
</evidence>
<comment type="similarity">
    <text evidence="1">Belongs to the metallophosphoesterase superfamily. YfcE family.</text>
</comment>
<evidence type="ECO:0000259" key="2">
    <source>
        <dbReference type="Pfam" id="PF12850"/>
    </source>
</evidence>